<name>A0ABR0B1K8_9CRUS</name>
<protein>
    <submittedName>
        <fullName evidence="1">Uncharacterized protein</fullName>
    </submittedName>
</protein>
<keyword evidence="2" id="KW-1185">Reference proteome</keyword>
<comment type="caution">
    <text evidence="1">The sequence shown here is derived from an EMBL/GenBank/DDBJ whole genome shotgun (WGS) entry which is preliminary data.</text>
</comment>
<dbReference type="Proteomes" id="UP001234178">
    <property type="component" value="Unassembled WGS sequence"/>
</dbReference>
<evidence type="ECO:0000313" key="2">
    <source>
        <dbReference type="Proteomes" id="UP001234178"/>
    </source>
</evidence>
<dbReference type="EMBL" id="JAOYFB010000040">
    <property type="protein sequence ID" value="KAK4035586.1"/>
    <property type="molecule type" value="Genomic_DNA"/>
</dbReference>
<proteinExistence type="predicted"/>
<sequence length="118" mass="13351">MWFQIRCALIPYDTIGVAGALNRTSFFAEFIGVESWIVMVQFLVLQCLTGFSDFGGCQINKVILDKLGMSWTGQQQEIFSITEELKLHERILFMSNNTIDKIDGESKQEVAISVGKKH</sequence>
<reference evidence="1 2" key="1">
    <citation type="journal article" date="2023" name="Nucleic Acids Res.">
        <title>The hologenome of Daphnia magna reveals possible DNA methylation and microbiome-mediated evolution of the host genome.</title>
        <authorList>
            <person name="Chaturvedi A."/>
            <person name="Li X."/>
            <person name="Dhandapani V."/>
            <person name="Marshall H."/>
            <person name="Kissane S."/>
            <person name="Cuenca-Cambronero M."/>
            <person name="Asole G."/>
            <person name="Calvet F."/>
            <person name="Ruiz-Romero M."/>
            <person name="Marangio P."/>
            <person name="Guigo R."/>
            <person name="Rago D."/>
            <person name="Mirbahai L."/>
            <person name="Eastwood N."/>
            <person name="Colbourne J.K."/>
            <person name="Zhou J."/>
            <person name="Mallon E."/>
            <person name="Orsini L."/>
        </authorList>
    </citation>
    <scope>NUCLEOTIDE SEQUENCE [LARGE SCALE GENOMIC DNA]</scope>
    <source>
        <strain evidence="1">LRV0_1</strain>
    </source>
</reference>
<evidence type="ECO:0000313" key="1">
    <source>
        <dbReference type="EMBL" id="KAK4035586.1"/>
    </source>
</evidence>
<gene>
    <name evidence="1" type="ORF">OUZ56_027674</name>
</gene>
<organism evidence="1 2">
    <name type="scientific">Daphnia magna</name>
    <dbReference type="NCBI Taxonomy" id="35525"/>
    <lineage>
        <taxon>Eukaryota</taxon>
        <taxon>Metazoa</taxon>
        <taxon>Ecdysozoa</taxon>
        <taxon>Arthropoda</taxon>
        <taxon>Crustacea</taxon>
        <taxon>Branchiopoda</taxon>
        <taxon>Diplostraca</taxon>
        <taxon>Cladocera</taxon>
        <taxon>Anomopoda</taxon>
        <taxon>Daphniidae</taxon>
        <taxon>Daphnia</taxon>
    </lineage>
</organism>
<accession>A0ABR0B1K8</accession>